<feature type="compositionally biased region" description="Basic and acidic residues" evidence="1">
    <location>
        <begin position="44"/>
        <end position="55"/>
    </location>
</feature>
<dbReference type="Proteomes" id="UP000314294">
    <property type="component" value="Unassembled WGS sequence"/>
</dbReference>
<evidence type="ECO:0000313" key="2">
    <source>
        <dbReference type="EMBL" id="TNN59863.1"/>
    </source>
</evidence>
<evidence type="ECO:0000256" key="1">
    <source>
        <dbReference type="SAM" id="MobiDB-lite"/>
    </source>
</evidence>
<dbReference type="AlphaFoldDB" id="A0A4Z2H444"/>
<reference evidence="2 3" key="1">
    <citation type="submission" date="2019-03" db="EMBL/GenBank/DDBJ databases">
        <title>First draft genome of Liparis tanakae, snailfish: a comprehensive survey of snailfish specific genes.</title>
        <authorList>
            <person name="Kim W."/>
            <person name="Song I."/>
            <person name="Jeong J.-H."/>
            <person name="Kim D."/>
            <person name="Kim S."/>
            <person name="Ryu S."/>
            <person name="Song J.Y."/>
            <person name="Lee S.K."/>
        </authorList>
    </citation>
    <scope>NUCLEOTIDE SEQUENCE [LARGE SCALE GENOMIC DNA]</scope>
    <source>
        <tissue evidence="2">Muscle</tissue>
    </source>
</reference>
<feature type="compositionally biased region" description="Basic and acidic residues" evidence="1">
    <location>
        <begin position="221"/>
        <end position="234"/>
    </location>
</feature>
<comment type="caution">
    <text evidence="2">The sequence shown here is derived from an EMBL/GenBank/DDBJ whole genome shotgun (WGS) entry which is preliminary data.</text>
</comment>
<evidence type="ECO:0000313" key="3">
    <source>
        <dbReference type="Proteomes" id="UP000314294"/>
    </source>
</evidence>
<organism evidence="2 3">
    <name type="scientific">Liparis tanakae</name>
    <name type="common">Tanaka's snailfish</name>
    <dbReference type="NCBI Taxonomy" id="230148"/>
    <lineage>
        <taxon>Eukaryota</taxon>
        <taxon>Metazoa</taxon>
        <taxon>Chordata</taxon>
        <taxon>Craniata</taxon>
        <taxon>Vertebrata</taxon>
        <taxon>Euteleostomi</taxon>
        <taxon>Actinopterygii</taxon>
        <taxon>Neopterygii</taxon>
        <taxon>Teleostei</taxon>
        <taxon>Neoteleostei</taxon>
        <taxon>Acanthomorphata</taxon>
        <taxon>Eupercaria</taxon>
        <taxon>Perciformes</taxon>
        <taxon>Cottioidei</taxon>
        <taxon>Cottales</taxon>
        <taxon>Liparidae</taxon>
        <taxon>Liparis</taxon>
    </lineage>
</organism>
<gene>
    <name evidence="2" type="ORF">EYF80_029912</name>
</gene>
<protein>
    <submittedName>
        <fullName evidence="2">Uncharacterized protein</fullName>
    </submittedName>
</protein>
<sequence>MVLASPCGWSSVQIFFSQRGMCSPIRAHISAVGTELKGSGAGSRKQEAGGRRDDGVEAAVSMAGNPKKHPRKGYGVVFQTPEAVLVGRRDFFRRRSDSRRKPTLTPPSMTTPEIRALAVTAGLQSAEADAEQDRRGEGVVVDESTALSVTIATVQGQICVGIAGEEHGAEVDLQVAQPVALRVRNRSGLEAKGPQGRQGRENHSWLQRFAIHCSDECFKAEQRRQEEAEAEEGKRRRRLAERRRQAGGDTQGSGVPHRDESDTPTRVVG</sequence>
<accession>A0A4Z2H444</accession>
<name>A0A4Z2H444_9TELE</name>
<feature type="region of interest" description="Disordered" evidence="1">
    <location>
        <begin position="35"/>
        <end position="56"/>
    </location>
</feature>
<dbReference type="EMBL" id="SRLO01000346">
    <property type="protein sequence ID" value="TNN59863.1"/>
    <property type="molecule type" value="Genomic_DNA"/>
</dbReference>
<proteinExistence type="predicted"/>
<feature type="region of interest" description="Disordered" evidence="1">
    <location>
        <begin position="221"/>
        <end position="269"/>
    </location>
</feature>
<keyword evidence="3" id="KW-1185">Reference proteome</keyword>